<gene>
    <name evidence="3" type="ORF">ACFOY0_17260</name>
</gene>
<organism evidence="3 4">
    <name type="scientific">Flavobacterium quisquiliarum</name>
    <dbReference type="NCBI Taxonomy" id="1834436"/>
    <lineage>
        <taxon>Bacteria</taxon>
        <taxon>Pseudomonadati</taxon>
        <taxon>Bacteroidota</taxon>
        <taxon>Flavobacteriia</taxon>
        <taxon>Flavobacteriales</taxon>
        <taxon>Flavobacteriaceae</taxon>
        <taxon>Flavobacterium</taxon>
    </lineage>
</organism>
<dbReference type="Gene3D" id="3.30.370.10">
    <property type="entry name" value="Barstar-like"/>
    <property type="match status" value="1"/>
</dbReference>
<sequence>MIKKIEIDFSSIDDLQQMHKAIKEKFGFPSFYGGNVNALIDCWSDLREVGEIGETMCDFTLGKDEILILECKNLPYKKELLINHLLVAIESVNKREISWGNKPSLLLCPL</sequence>
<comment type="similarity">
    <text evidence="1">Belongs to the barstar family.</text>
</comment>
<dbReference type="InterPro" id="IPR000468">
    <property type="entry name" value="Barstar"/>
</dbReference>
<dbReference type="Pfam" id="PF01337">
    <property type="entry name" value="Barstar"/>
    <property type="match status" value="1"/>
</dbReference>
<dbReference type="Proteomes" id="UP001595719">
    <property type="component" value="Unassembled WGS sequence"/>
</dbReference>
<dbReference type="InterPro" id="IPR035905">
    <property type="entry name" value="Barstar-like_sf"/>
</dbReference>
<feature type="domain" description="Barstar (barnase inhibitor)" evidence="2">
    <location>
        <begin position="4"/>
        <end position="51"/>
    </location>
</feature>
<dbReference type="EMBL" id="JBHSCO010000005">
    <property type="protein sequence ID" value="MFC4392748.1"/>
    <property type="molecule type" value="Genomic_DNA"/>
</dbReference>
<keyword evidence="4" id="KW-1185">Reference proteome</keyword>
<evidence type="ECO:0000313" key="3">
    <source>
        <dbReference type="EMBL" id="MFC4392748.1"/>
    </source>
</evidence>
<evidence type="ECO:0000259" key="2">
    <source>
        <dbReference type="Pfam" id="PF01337"/>
    </source>
</evidence>
<name>A0ABV8WB95_9FLAO</name>
<evidence type="ECO:0000256" key="1">
    <source>
        <dbReference type="ARBA" id="ARBA00006845"/>
    </source>
</evidence>
<comment type="caution">
    <text evidence="3">The sequence shown here is derived from an EMBL/GenBank/DDBJ whole genome shotgun (WGS) entry which is preliminary data.</text>
</comment>
<reference evidence="4" key="1">
    <citation type="journal article" date="2019" name="Int. J. Syst. Evol. Microbiol.">
        <title>The Global Catalogue of Microorganisms (GCM) 10K type strain sequencing project: providing services to taxonomists for standard genome sequencing and annotation.</title>
        <authorList>
            <consortium name="The Broad Institute Genomics Platform"/>
            <consortium name="The Broad Institute Genome Sequencing Center for Infectious Disease"/>
            <person name="Wu L."/>
            <person name="Ma J."/>
        </authorList>
    </citation>
    <scope>NUCLEOTIDE SEQUENCE [LARGE SCALE GENOMIC DNA]</scope>
    <source>
        <strain evidence="4">CGMCC 1.15345</strain>
    </source>
</reference>
<dbReference type="SUPFAM" id="SSF52038">
    <property type="entry name" value="Barstar-related"/>
    <property type="match status" value="1"/>
</dbReference>
<dbReference type="RefSeq" id="WP_179002795.1">
    <property type="nucleotide sequence ID" value="NZ_JBHSCO010000005.1"/>
</dbReference>
<evidence type="ECO:0000313" key="4">
    <source>
        <dbReference type="Proteomes" id="UP001595719"/>
    </source>
</evidence>
<accession>A0ABV8WB95</accession>
<proteinExistence type="inferred from homology"/>
<protein>
    <submittedName>
        <fullName evidence="3">Barstar family protein</fullName>
    </submittedName>
</protein>